<dbReference type="GO" id="GO:0047372">
    <property type="term" value="F:monoacylglycerol lipase activity"/>
    <property type="evidence" value="ECO:0007669"/>
    <property type="project" value="TreeGrafter"/>
</dbReference>
<organism evidence="6 7">
    <name type="scientific">Pseudoalteromonas caenipelagi</name>
    <dbReference type="NCBI Taxonomy" id="2726988"/>
    <lineage>
        <taxon>Bacteria</taxon>
        <taxon>Pseudomonadati</taxon>
        <taxon>Pseudomonadota</taxon>
        <taxon>Gammaproteobacteria</taxon>
        <taxon>Alteromonadales</taxon>
        <taxon>Pseudoalteromonadaceae</taxon>
        <taxon>Pseudoalteromonas</taxon>
    </lineage>
</organism>
<dbReference type="InterPro" id="IPR012020">
    <property type="entry name" value="ABHD4"/>
</dbReference>
<dbReference type="Gene3D" id="3.40.50.1820">
    <property type="entry name" value="alpha/beta hydrolase"/>
    <property type="match status" value="1"/>
</dbReference>
<evidence type="ECO:0000259" key="5">
    <source>
        <dbReference type="Pfam" id="PF00561"/>
    </source>
</evidence>
<keyword evidence="3 6" id="KW-0378">Hydrolase</keyword>
<evidence type="ECO:0000256" key="2">
    <source>
        <dbReference type="ARBA" id="ARBA00022487"/>
    </source>
</evidence>
<evidence type="ECO:0000313" key="7">
    <source>
        <dbReference type="Proteomes" id="UP000586305"/>
    </source>
</evidence>
<dbReference type="InterPro" id="IPR050960">
    <property type="entry name" value="AB_hydrolase_4_sf"/>
</dbReference>
<dbReference type="PROSITE" id="PS01133">
    <property type="entry name" value="UPF0017"/>
    <property type="match status" value="1"/>
</dbReference>
<evidence type="ECO:0000256" key="4">
    <source>
        <dbReference type="PIRSR" id="PIRSR005211-1"/>
    </source>
</evidence>
<name>A0A849VJD9_9GAMM</name>
<feature type="domain" description="AB hydrolase-1" evidence="5">
    <location>
        <begin position="61"/>
        <end position="299"/>
    </location>
</feature>
<keyword evidence="2" id="KW-0719">Serine esterase</keyword>
<evidence type="ECO:0000256" key="1">
    <source>
        <dbReference type="ARBA" id="ARBA00010884"/>
    </source>
</evidence>
<dbReference type="InterPro" id="IPR000073">
    <property type="entry name" value="AB_hydrolase_1"/>
</dbReference>
<proteinExistence type="inferred from homology"/>
<feature type="active site" description="Charge relay system" evidence="4">
    <location>
        <position position="293"/>
    </location>
</feature>
<accession>A0A849VJD9</accession>
<dbReference type="NCBIfam" id="NF008218">
    <property type="entry name" value="PRK10985.1"/>
    <property type="match status" value="1"/>
</dbReference>
<evidence type="ECO:0000313" key="6">
    <source>
        <dbReference type="EMBL" id="NOU52910.1"/>
    </source>
</evidence>
<dbReference type="Proteomes" id="UP000586305">
    <property type="component" value="Unassembled WGS sequence"/>
</dbReference>
<dbReference type="InterPro" id="IPR000952">
    <property type="entry name" value="AB_hydrolase_4_CS"/>
</dbReference>
<evidence type="ECO:0000256" key="3">
    <source>
        <dbReference type="ARBA" id="ARBA00022801"/>
    </source>
</evidence>
<dbReference type="RefSeq" id="WP_171627962.1">
    <property type="nucleotide sequence ID" value="NZ_JABBPG010000013.1"/>
</dbReference>
<comment type="caution">
    <text evidence="6">The sequence shown here is derived from an EMBL/GenBank/DDBJ whole genome shotgun (WGS) entry which is preliminary data.</text>
</comment>
<dbReference type="SUPFAM" id="SSF53474">
    <property type="entry name" value="alpha/beta-Hydrolases"/>
    <property type="match status" value="1"/>
</dbReference>
<feature type="active site" description="Charge relay system" evidence="4">
    <location>
        <position position="265"/>
    </location>
</feature>
<gene>
    <name evidence="6" type="ORF">HG263_20630</name>
</gene>
<dbReference type="InterPro" id="IPR029058">
    <property type="entry name" value="AB_hydrolase_fold"/>
</dbReference>
<comment type="similarity">
    <text evidence="1">Belongs to the AB hydrolase superfamily. AB hydrolase 4 family.</text>
</comment>
<keyword evidence="7" id="KW-1185">Reference proteome</keyword>
<dbReference type="PIRSF" id="PIRSF005211">
    <property type="entry name" value="Ab_hydro_YheT"/>
    <property type="match status" value="1"/>
</dbReference>
<dbReference type="PANTHER" id="PTHR10794:SF94">
    <property type="entry name" value="ESTERASE YHET-RELATED"/>
    <property type="match status" value="1"/>
</dbReference>
<reference evidence="6 7" key="1">
    <citation type="submission" date="2020-04" db="EMBL/GenBank/DDBJ databases">
        <title>Pseudoalteromonas caenipelagi sp. nov., isolated from a tidal flat.</title>
        <authorList>
            <person name="Park S."/>
            <person name="Yoon J.-H."/>
        </authorList>
    </citation>
    <scope>NUCLEOTIDE SEQUENCE [LARGE SCALE GENOMIC DNA]</scope>
    <source>
        <strain evidence="6 7">JBTF-M23</strain>
    </source>
</reference>
<feature type="active site" description="Charge relay system" evidence="4">
    <location>
        <position position="138"/>
    </location>
</feature>
<dbReference type="EMBL" id="JABBPG010000013">
    <property type="protein sequence ID" value="NOU52910.1"/>
    <property type="molecule type" value="Genomic_DNA"/>
</dbReference>
<protein>
    <submittedName>
        <fullName evidence="6">Hydrolase</fullName>
    </submittedName>
</protein>
<dbReference type="AlphaFoldDB" id="A0A849VJD9"/>
<dbReference type="GO" id="GO:0034338">
    <property type="term" value="F:short-chain carboxylesterase activity"/>
    <property type="evidence" value="ECO:0007669"/>
    <property type="project" value="TreeGrafter"/>
</dbReference>
<sequence>MDYSFNSAWWMRNRHAQTILPRFFRPLQKVPVKFEELTTPDGDFLELAWAKEQRPNAPLAIVLHGLEGNINSFYAKGMLKALTQKGFDAVLMHFRNCSRSANRLPRAYHSGETSDLGFLIQTLKQRYVDRPLYAVGFSLGGNVLAKYLGEQQAQSGLHGAAVISAPHHLSSSCQVIRKSCYGLYQKYLLDRMKRSFARKLDTITDVLTVDEQQLYAIDDLWQFDNLITAPLHGFEDAEDYYAKASAQHYLKDIVTPTLVIHAKDDPMLSSQAVPKPEQVSDSVTLAVSNTGGHVGFISGTNPLKPQFWLEKVVPHYFNELSQRKLK</sequence>
<dbReference type="Pfam" id="PF00561">
    <property type="entry name" value="Abhydrolase_1"/>
    <property type="match status" value="1"/>
</dbReference>
<dbReference type="PANTHER" id="PTHR10794">
    <property type="entry name" value="ABHYDROLASE DOMAIN-CONTAINING PROTEIN"/>
    <property type="match status" value="1"/>
</dbReference>